<sequence>MIYHLYQARQDLLTPMRRLARGWGGILSTMDSAHPAFFPLHATRAALEVFADYAVTHTRPAFGIDAVRVGNRVVAVTEEVVQATPFASLLHFRKAIEVRLPRVLVVAPMSGHFATLLRNTVQVLLQDHDVYITDWHNARDIPVAEGRFGLDEFTAHIMEFLRAIGPGSHVLAVCQPVVSVLSAVALMAEERDCATPRTMTLMAGPIDTRIKPTKVNELANSKSIDWFERNLVAKVPWRHKGGGRRVYPGALQLTAFMSMNLGRHAKAYQDQFLHLLDGDLAKAGQHRRFYDEYLAVMDLPAEFYLETVGTVFQQHALPLGTLEWRGRRVRPEAIRRTAVMTVEGEKDDICAVGQTMAALDLCRGVPVTMKRHHLQTGVGHYGVFSGRRWAQEIYPRVREMIQSYSDAL</sequence>
<dbReference type="EMBL" id="JACOMF010000007">
    <property type="protein sequence ID" value="MBC4015310.1"/>
    <property type="molecule type" value="Genomic_DNA"/>
</dbReference>
<evidence type="ECO:0000313" key="2">
    <source>
        <dbReference type="EMBL" id="MBC4015310.1"/>
    </source>
</evidence>
<dbReference type="InterPro" id="IPR009656">
    <property type="entry name" value="PHB_depo_C"/>
</dbReference>
<proteinExistence type="predicted"/>
<evidence type="ECO:0000313" key="3">
    <source>
        <dbReference type="Proteomes" id="UP000600101"/>
    </source>
</evidence>
<comment type="caution">
    <text evidence="2">The sequence shown here is derived from an EMBL/GenBank/DDBJ whole genome shotgun (WGS) entry which is preliminary data.</text>
</comment>
<dbReference type="Proteomes" id="UP000600101">
    <property type="component" value="Unassembled WGS sequence"/>
</dbReference>
<reference evidence="2" key="1">
    <citation type="submission" date="2020-08" db="EMBL/GenBank/DDBJ databases">
        <authorList>
            <person name="Hu Y."/>
            <person name="Nguyen S.V."/>
            <person name="Li F."/>
            <person name="Fanning S."/>
        </authorList>
    </citation>
    <scope>NUCLEOTIDE SEQUENCE</scope>
    <source>
        <strain evidence="2">SYSU D8009</strain>
    </source>
</reference>
<dbReference type="NCBIfam" id="TIGR01849">
    <property type="entry name" value="PHB_depoly_PhaZ"/>
    <property type="match status" value="1"/>
</dbReference>
<evidence type="ECO:0000259" key="1">
    <source>
        <dbReference type="Pfam" id="PF06850"/>
    </source>
</evidence>
<dbReference type="PANTHER" id="PTHR36837">
    <property type="entry name" value="POLY(3-HYDROXYALKANOATE) POLYMERASE SUBUNIT PHAC"/>
    <property type="match status" value="1"/>
</dbReference>
<dbReference type="InterPro" id="IPR051321">
    <property type="entry name" value="PHA/PHB_synthase"/>
</dbReference>
<name>A0A9X0UGH8_9PROT</name>
<gene>
    <name evidence="2" type="ORF">H7965_08220</name>
</gene>
<dbReference type="PIRSF" id="PIRSF020818">
    <property type="entry name" value="PHB_depoly_PhaZ"/>
    <property type="match status" value="1"/>
</dbReference>
<dbReference type="RefSeq" id="WP_186770086.1">
    <property type="nucleotide sequence ID" value="NZ_JACOMF010000007.1"/>
</dbReference>
<accession>A0A9X0UGH8</accession>
<dbReference type="SUPFAM" id="SSF53474">
    <property type="entry name" value="alpha/beta-Hydrolases"/>
    <property type="match status" value="1"/>
</dbReference>
<dbReference type="InterPro" id="IPR010915">
    <property type="entry name" value="PHB_depoly_PhaZ"/>
</dbReference>
<dbReference type="PANTHER" id="PTHR36837:SF4">
    <property type="entry name" value="BLR0908 PROTEIN"/>
    <property type="match status" value="1"/>
</dbReference>
<dbReference type="InterPro" id="IPR029058">
    <property type="entry name" value="AB_hydrolase_fold"/>
</dbReference>
<dbReference type="Pfam" id="PF06850">
    <property type="entry name" value="PHB_depo_C"/>
    <property type="match status" value="1"/>
</dbReference>
<feature type="domain" description="PHB de-polymerase C-terminal" evidence="1">
    <location>
        <begin position="203"/>
        <end position="404"/>
    </location>
</feature>
<organism evidence="2 3">
    <name type="scientific">Siccirubricoccus deserti</name>
    <dbReference type="NCBI Taxonomy" id="2013562"/>
    <lineage>
        <taxon>Bacteria</taxon>
        <taxon>Pseudomonadati</taxon>
        <taxon>Pseudomonadota</taxon>
        <taxon>Alphaproteobacteria</taxon>
        <taxon>Acetobacterales</taxon>
        <taxon>Roseomonadaceae</taxon>
        <taxon>Siccirubricoccus</taxon>
    </lineage>
</organism>
<dbReference type="AlphaFoldDB" id="A0A9X0UGH8"/>
<protein>
    <submittedName>
        <fullName evidence="2">Polyhydroxyalkanoate depolymerase</fullName>
    </submittedName>
</protein>
<keyword evidence="3" id="KW-1185">Reference proteome</keyword>